<dbReference type="PATRIC" id="fig|294.133.peg.6454"/>
<gene>
    <name evidence="1" type="ORF">VD17_30220</name>
</gene>
<protein>
    <submittedName>
        <fullName evidence="1">Uncharacterized protein</fullName>
    </submittedName>
</protein>
<dbReference type="AlphaFoldDB" id="A0A0F4UT22"/>
<organism evidence="1 2">
    <name type="scientific">Pseudomonas fluorescens</name>
    <dbReference type="NCBI Taxonomy" id="294"/>
    <lineage>
        <taxon>Bacteria</taxon>
        <taxon>Pseudomonadati</taxon>
        <taxon>Pseudomonadota</taxon>
        <taxon>Gammaproteobacteria</taxon>
        <taxon>Pseudomonadales</taxon>
        <taxon>Pseudomonadaceae</taxon>
        <taxon>Pseudomonas</taxon>
    </lineage>
</organism>
<evidence type="ECO:0000313" key="1">
    <source>
        <dbReference type="EMBL" id="KJZ59514.1"/>
    </source>
</evidence>
<accession>A0A0F4UT22</accession>
<proteinExistence type="predicted"/>
<reference evidence="1 2" key="1">
    <citation type="submission" date="2015-03" db="EMBL/GenBank/DDBJ databases">
        <title>Comparative genomics of Pseudomonas insights into diversity of traits involved in vanlence and defense.</title>
        <authorList>
            <person name="Qin Y."/>
        </authorList>
    </citation>
    <scope>NUCLEOTIDE SEQUENCE [LARGE SCALE GENOMIC DNA]</scope>
    <source>
        <strain evidence="1 2">H24</strain>
    </source>
</reference>
<dbReference type="EMBL" id="LACH01000093">
    <property type="protein sequence ID" value="KJZ59514.1"/>
    <property type="molecule type" value="Genomic_DNA"/>
</dbReference>
<dbReference type="RefSeq" id="WP_046057032.1">
    <property type="nucleotide sequence ID" value="NZ_LACH01000093.1"/>
</dbReference>
<sequence length="173" mass="18969">MSVNEISENYNEIAIDAEDIDVSAVALRTEAIVEAGLAKLNIIPSLEHFVGSMDGRWNLPTNTGWSLSVYNFSGSLINLSQGSWIATGRATAKSSASREFEMAWSIEYDSPNDTIEWTAWGQTQTFIKVSTAESPITWQYNHDSGKFVVLVRRTVPLGSVNIAKSSYLQSNGA</sequence>
<comment type="caution">
    <text evidence="1">The sequence shown here is derived from an EMBL/GenBank/DDBJ whole genome shotgun (WGS) entry which is preliminary data.</text>
</comment>
<name>A0A0F4UT22_PSEFL</name>
<evidence type="ECO:0000313" key="2">
    <source>
        <dbReference type="Proteomes" id="UP000033400"/>
    </source>
</evidence>
<dbReference type="Proteomes" id="UP000033400">
    <property type="component" value="Unassembled WGS sequence"/>
</dbReference>